<evidence type="ECO:0000256" key="8">
    <source>
        <dbReference type="ARBA" id="ARBA00023002"/>
    </source>
</evidence>
<feature type="compositionally biased region" description="Basic and acidic residues" evidence="12">
    <location>
        <begin position="12"/>
        <end position="32"/>
    </location>
</feature>
<dbReference type="SUPFAM" id="SSF55620">
    <property type="entry name" value="Tetrahydrobiopterin biosynthesis enzymes-like"/>
    <property type="match status" value="2"/>
</dbReference>
<feature type="region of interest" description="Disordered" evidence="12">
    <location>
        <begin position="1"/>
        <end position="32"/>
    </location>
</feature>
<dbReference type="PROSITE" id="PS00366">
    <property type="entry name" value="URICASE"/>
    <property type="match status" value="1"/>
</dbReference>
<dbReference type="PRINTS" id="PR00093">
    <property type="entry name" value="URICASE"/>
</dbReference>
<dbReference type="EC" id="1.7.3.3" evidence="5"/>
<reference evidence="13 14" key="1">
    <citation type="journal article" date="2019" name="Philos. Trans. R. Soc. Lond., B, Biol. Sci.">
        <title>Ant behaviour and brain gene expression of defending hosts depend on the ecological success of the intruding social parasite.</title>
        <authorList>
            <person name="Kaur R."/>
            <person name="Stoldt M."/>
            <person name="Jongepier E."/>
            <person name="Feldmeyer B."/>
            <person name="Menzel F."/>
            <person name="Bornberg-Bauer E."/>
            <person name="Foitzik S."/>
        </authorList>
    </citation>
    <scope>NUCLEOTIDE SEQUENCE [LARGE SCALE GENOMIC DNA]</scope>
    <source>
        <tissue evidence="13">Whole body</tissue>
    </source>
</reference>
<keyword evidence="8" id="KW-0560">Oxidoreductase</keyword>
<proteinExistence type="inferred from homology"/>
<evidence type="ECO:0000256" key="3">
    <source>
        <dbReference type="ARBA" id="ARBA00004831"/>
    </source>
</evidence>
<evidence type="ECO:0000256" key="10">
    <source>
        <dbReference type="ARBA" id="ARBA00031317"/>
    </source>
</evidence>
<comment type="function">
    <text evidence="1">Catalyzes the oxidation of uric acid to 5-hydroxyisourate, which is further processed to form (S)-allantoin.</text>
</comment>
<name>A0A4S2KWM3_9HYME</name>
<comment type="catalytic activity">
    <reaction evidence="11">
        <text>urate + O2 + H2O = 5-hydroxyisourate + H2O2</text>
        <dbReference type="Rhea" id="RHEA:21368"/>
        <dbReference type="ChEBI" id="CHEBI:15377"/>
        <dbReference type="ChEBI" id="CHEBI:15379"/>
        <dbReference type="ChEBI" id="CHEBI:16240"/>
        <dbReference type="ChEBI" id="CHEBI:17775"/>
        <dbReference type="ChEBI" id="CHEBI:18072"/>
        <dbReference type="EC" id="1.7.3.3"/>
    </reaction>
</comment>
<protein>
    <recommendedName>
        <fullName evidence="6">Uricase</fullName>
        <ecNumber evidence="5">1.7.3.3</ecNumber>
    </recommendedName>
    <alternativeName>
        <fullName evidence="10">Urate oxidase</fullName>
    </alternativeName>
</protein>
<dbReference type="UniPathway" id="UPA00394">
    <property type="reaction ID" value="UER00650"/>
</dbReference>
<comment type="similarity">
    <text evidence="4">Belongs to the uricase family.</text>
</comment>
<evidence type="ECO:0000256" key="6">
    <source>
        <dbReference type="ARBA" id="ARBA00017098"/>
    </source>
</evidence>
<gene>
    <name evidence="13" type="ORF">DBV15_05589</name>
</gene>
<dbReference type="InterPro" id="IPR002042">
    <property type="entry name" value="Uricase"/>
</dbReference>
<evidence type="ECO:0000256" key="2">
    <source>
        <dbReference type="ARBA" id="ARBA00004275"/>
    </source>
</evidence>
<evidence type="ECO:0000256" key="12">
    <source>
        <dbReference type="SAM" id="MobiDB-lite"/>
    </source>
</evidence>
<comment type="subcellular location">
    <subcellularLocation>
        <location evidence="2">Peroxisome</location>
    </subcellularLocation>
</comment>
<evidence type="ECO:0000256" key="9">
    <source>
        <dbReference type="ARBA" id="ARBA00023140"/>
    </source>
</evidence>
<dbReference type="GO" id="GO:0019628">
    <property type="term" value="P:urate catabolic process"/>
    <property type="evidence" value="ECO:0007669"/>
    <property type="project" value="UniProtKB-UniPathway"/>
</dbReference>
<dbReference type="PANTHER" id="PTHR42874">
    <property type="entry name" value="URICASE"/>
    <property type="match status" value="1"/>
</dbReference>
<dbReference type="Gene3D" id="3.10.270.10">
    <property type="entry name" value="Urate Oxidase"/>
    <property type="match status" value="1"/>
</dbReference>
<evidence type="ECO:0000313" key="13">
    <source>
        <dbReference type="EMBL" id="TGZ54572.1"/>
    </source>
</evidence>
<evidence type="ECO:0000256" key="11">
    <source>
        <dbReference type="ARBA" id="ARBA00048818"/>
    </source>
</evidence>
<sequence length="463" mass="53754">MSTLKEQLSHMPSDDKYSFSRPMRDRESARSARDVRVNISENDKRGEYELGACGYGKNNVKLLYVRRSDELRHEIREYEVDTHLRLSSQRDYLEGDNRDIIATDSQKNTVYLMAKKHGIHSPEAFALLLCSHFLYMYEQVAEVSINVEEYPWARYQVDNRPHNHAFIMCPTATRFCQVSQLRNESPRIRGGLKELRVLKTTQSSFTDFIQDEYRTLPDMNDRIFSTVVTATWDFSTATGVDFDRVWDMVKECIMQNFAGPPDTGIYSPSIRSIEMQMPNKHYFDLDFSKFSKVIQGQNKEVYLPMDKPSDMFSSAVDLYDAPPAWWETDCVRYGWVEVSSAGLLESNLLINRHRISYTPVRSRLTSLMGSHVVRLTDRGYMTRLSSRLQEDYEVRQRARIERRKLRATSVVPELRELLPESLLKTTRRRRPCAPKFHAGAAKLCKQLPQLLLADATQSSTSEF</sequence>
<dbReference type="STRING" id="300112.A0A4S2KWM3"/>
<evidence type="ECO:0000256" key="4">
    <source>
        <dbReference type="ARBA" id="ARBA00009760"/>
    </source>
</evidence>
<dbReference type="AlphaFoldDB" id="A0A4S2KWM3"/>
<evidence type="ECO:0000256" key="7">
    <source>
        <dbReference type="ARBA" id="ARBA00022631"/>
    </source>
</evidence>
<evidence type="ECO:0000256" key="1">
    <source>
        <dbReference type="ARBA" id="ARBA00003860"/>
    </source>
</evidence>
<comment type="pathway">
    <text evidence="3">Purine metabolism; urate degradation; (S)-allantoin from urate: step 1/3.</text>
</comment>
<dbReference type="EMBL" id="QBLH01000638">
    <property type="protein sequence ID" value="TGZ54572.1"/>
    <property type="molecule type" value="Genomic_DNA"/>
</dbReference>
<evidence type="ECO:0000256" key="5">
    <source>
        <dbReference type="ARBA" id="ARBA00012598"/>
    </source>
</evidence>
<dbReference type="GO" id="GO:0004846">
    <property type="term" value="F:urate oxidase activity"/>
    <property type="evidence" value="ECO:0007669"/>
    <property type="project" value="UniProtKB-EC"/>
</dbReference>
<keyword evidence="9" id="KW-0576">Peroxisome</keyword>
<dbReference type="NCBIfam" id="TIGR03383">
    <property type="entry name" value="urate_oxi"/>
    <property type="match status" value="1"/>
</dbReference>
<evidence type="ECO:0000313" key="14">
    <source>
        <dbReference type="Proteomes" id="UP000310200"/>
    </source>
</evidence>
<accession>A0A4S2KWM3</accession>
<dbReference type="PANTHER" id="PTHR42874:SF1">
    <property type="entry name" value="URICASE"/>
    <property type="match status" value="1"/>
</dbReference>
<organism evidence="13 14">
    <name type="scientific">Temnothorax longispinosus</name>
    <dbReference type="NCBI Taxonomy" id="300112"/>
    <lineage>
        <taxon>Eukaryota</taxon>
        <taxon>Metazoa</taxon>
        <taxon>Ecdysozoa</taxon>
        <taxon>Arthropoda</taxon>
        <taxon>Hexapoda</taxon>
        <taxon>Insecta</taxon>
        <taxon>Pterygota</taxon>
        <taxon>Neoptera</taxon>
        <taxon>Endopterygota</taxon>
        <taxon>Hymenoptera</taxon>
        <taxon>Apocrita</taxon>
        <taxon>Aculeata</taxon>
        <taxon>Formicoidea</taxon>
        <taxon>Formicidae</taxon>
        <taxon>Myrmicinae</taxon>
        <taxon>Temnothorax</taxon>
    </lineage>
</organism>
<dbReference type="Proteomes" id="UP000310200">
    <property type="component" value="Unassembled WGS sequence"/>
</dbReference>
<dbReference type="GO" id="GO:0006145">
    <property type="term" value="P:purine nucleobase catabolic process"/>
    <property type="evidence" value="ECO:0007669"/>
    <property type="project" value="TreeGrafter"/>
</dbReference>
<dbReference type="Pfam" id="PF01014">
    <property type="entry name" value="Uricase"/>
    <property type="match status" value="2"/>
</dbReference>
<dbReference type="GO" id="GO:0005777">
    <property type="term" value="C:peroxisome"/>
    <property type="evidence" value="ECO:0007669"/>
    <property type="project" value="UniProtKB-SubCell"/>
</dbReference>
<dbReference type="InterPro" id="IPR019842">
    <property type="entry name" value="Uricase_CS"/>
</dbReference>
<keyword evidence="14" id="KW-1185">Reference proteome</keyword>
<keyword evidence="7" id="KW-0659">Purine metabolism</keyword>
<comment type="caution">
    <text evidence="13">The sequence shown here is derived from an EMBL/GenBank/DDBJ whole genome shotgun (WGS) entry which is preliminary data.</text>
</comment>